<dbReference type="Gene3D" id="3.40.710.10">
    <property type="entry name" value="DD-peptidase/beta-lactamase superfamily"/>
    <property type="match status" value="1"/>
</dbReference>
<dbReference type="STRING" id="947013.SAMN04488109_1855"/>
<dbReference type="InterPro" id="IPR001466">
    <property type="entry name" value="Beta-lactam-related"/>
</dbReference>
<proteinExistence type="predicted"/>
<dbReference type="Proteomes" id="UP000184212">
    <property type="component" value="Unassembled WGS sequence"/>
</dbReference>
<accession>A0A1M5MPL8</accession>
<evidence type="ECO:0000259" key="1">
    <source>
        <dbReference type="Pfam" id="PF00144"/>
    </source>
</evidence>
<dbReference type="InterPro" id="IPR012338">
    <property type="entry name" value="Beta-lactam/transpept-like"/>
</dbReference>
<protein>
    <submittedName>
        <fullName evidence="2">CubicO group peptidase, beta-lactamase class C family</fullName>
    </submittedName>
</protein>
<reference evidence="2 3" key="1">
    <citation type="submission" date="2016-11" db="EMBL/GenBank/DDBJ databases">
        <authorList>
            <person name="Jaros S."/>
            <person name="Januszkiewicz K."/>
            <person name="Wedrychowicz H."/>
        </authorList>
    </citation>
    <scope>NUCLEOTIDE SEQUENCE [LARGE SCALE GENOMIC DNA]</scope>
    <source>
        <strain evidence="2 3">DSM 24574</strain>
    </source>
</reference>
<dbReference type="EMBL" id="FQWQ01000001">
    <property type="protein sequence ID" value="SHG79147.1"/>
    <property type="molecule type" value="Genomic_DNA"/>
</dbReference>
<dbReference type="RefSeq" id="WP_084137989.1">
    <property type="nucleotide sequence ID" value="NZ_FQWQ01000001.1"/>
</dbReference>
<name>A0A1M5MPL8_9BACT</name>
<dbReference type="InterPro" id="IPR050491">
    <property type="entry name" value="AmpC-like"/>
</dbReference>
<dbReference type="AlphaFoldDB" id="A0A1M5MPL8"/>
<keyword evidence="3" id="KW-1185">Reference proteome</keyword>
<gene>
    <name evidence="2" type="ORF">SAMN04488109_1855</name>
</gene>
<sequence length="582" mass="65394">MKALLLISLMYANCCYCQLQGTSQSFKITDQQVHVIDSLIGAAYPDNEPGAAVLLAQDGKILLRKGYGMASMELQIPAGPNHVFGIGTLSLYFTAVAIVILQEQGRLDVKDDVRKYLPNYDTHGKTITIENLLTHTSGIPGFREYVAYSVKDKLEESRYAGLQFSEEQPLLFDPGTNWSYSLTGYGLLALIVEKISVQSFNGFLQQQIFDKLGMTQTYPGKKGVIPLKTTGYLFNAARKEYERYDEGTYVQYSAVGIGSIMSTVDDLYRWHKGLRDETLISRASLKKAWTSHILPNGMDVHYGYGRTINRIDGNLFVGHGGVMPNYLSDEWQMPEHDIYFVILSNQRKNARTPPLIANRVAALITGLDPTPSAKKPSLDKLKKLTGIYQTEATGTRLQKNYTKEGVVQLDIFTENNKLFIKRIGTNKAELLAFDDSTWCLASDPFSRYIFRKALSGNITGFITTGLFTQSGPPRFAKKIASDWPAPPSILLIDSTRLKAYTGIFQQPGGTRQKLMVENNKLVLTDEDELDKKELSYIGDHTFFNFSTEIKYKFIADKSGKIVEINYFDGVWNIVAKRIRDNY</sequence>
<evidence type="ECO:0000313" key="3">
    <source>
        <dbReference type="Proteomes" id="UP000184212"/>
    </source>
</evidence>
<evidence type="ECO:0000313" key="2">
    <source>
        <dbReference type="EMBL" id="SHG79147.1"/>
    </source>
</evidence>
<dbReference type="OrthoDB" id="9793489at2"/>
<feature type="domain" description="Beta-lactamase-related" evidence="1">
    <location>
        <begin position="48"/>
        <end position="352"/>
    </location>
</feature>
<dbReference type="PANTHER" id="PTHR46825:SF9">
    <property type="entry name" value="BETA-LACTAMASE-RELATED DOMAIN-CONTAINING PROTEIN"/>
    <property type="match status" value="1"/>
</dbReference>
<dbReference type="SUPFAM" id="SSF56601">
    <property type="entry name" value="beta-lactamase/transpeptidase-like"/>
    <property type="match status" value="1"/>
</dbReference>
<organism evidence="2 3">
    <name type="scientific">Chryseolinea serpens</name>
    <dbReference type="NCBI Taxonomy" id="947013"/>
    <lineage>
        <taxon>Bacteria</taxon>
        <taxon>Pseudomonadati</taxon>
        <taxon>Bacteroidota</taxon>
        <taxon>Cytophagia</taxon>
        <taxon>Cytophagales</taxon>
        <taxon>Fulvivirgaceae</taxon>
        <taxon>Chryseolinea</taxon>
    </lineage>
</organism>
<dbReference type="Pfam" id="PF00144">
    <property type="entry name" value="Beta-lactamase"/>
    <property type="match status" value="1"/>
</dbReference>
<dbReference type="PANTHER" id="PTHR46825">
    <property type="entry name" value="D-ALANYL-D-ALANINE-CARBOXYPEPTIDASE/ENDOPEPTIDASE AMPH"/>
    <property type="match status" value="1"/>
</dbReference>